<evidence type="ECO:0000259" key="2">
    <source>
        <dbReference type="Pfam" id="PF24494"/>
    </source>
</evidence>
<comment type="caution">
    <text evidence="3">The sequence shown here is derived from an EMBL/GenBank/DDBJ whole genome shotgun (WGS) entry which is preliminary data.</text>
</comment>
<dbReference type="AlphaFoldDB" id="A0A443HQW9"/>
<evidence type="ECO:0000313" key="3">
    <source>
        <dbReference type="EMBL" id="RWQ94215.1"/>
    </source>
</evidence>
<sequence length="778" mass="86494">MASSFLQQLSRMVSSREEVPVRSTTNPTELLEDGTGPEETLPGKGPRVKWTTEQRQLLCCCCAFFAMSGTQIERIFNVVFGEQLQACGFKKGNGPRWTTLNTQWHDLRAKGSQIWSDIHVKTQFDARYEHWGEILQTIKDTARDLDIPIVEEPVHPGNDRFGYRVKEPRARQTALQSSSMSYRSSSSRGGTRQSNASRMESSSPVRQSLKAKDGEATSRGNGQDKNQQTQHQNDDEAHSTSELPNETEQPEPCPSAPGIEPLCTAGGKICMFCFKEGSGTFDPVSQSEPSSPLETILDQAVLPASTPSATPSATLEIPKVLYRYYNVDSQGWNSRKGFVAGLFMEGERRIVPVTQYSFDEFDRMFQNHVHWRYITTPFISTFSDLLAPVHRALRRKEGASLAVIDTKHIRQPIYSASDLIKEKGLRIGRKYTGRAEYLIWGSIPEEAIVTIFKISALQQIAERHSDIARLLQLDGIARMKRCGKYLEELIKKGPGRLNKECGSIVGRCLRIVKVPPSLAIDLAILVAEAWLFPKEGSMPDYIAGIEAAYAQSLPGPTVYPLGDRVSPEVVLVPESSDTESDKEENDLTREGDTSEDDDDNVITTPCPSPRSSRTRRQLNVAVAEGDLSPFQLPTPKLSSPVMKFFDSSTGTWNPDQGQQNGLRVEVFNPTTRAWSPLAEQTGLSSSRHPSPGQSRESAIVVFDDDDDDNEKKNYDVEDGQQTGYDADDSDADTVMADVTVEYPMQLPVMVNSAPGLRGLQRDQFAQERAHINSIMGYH</sequence>
<evidence type="ECO:0000313" key="4">
    <source>
        <dbReference type="Proteomes" id="UP000283841"/>
    </source>
</evidence>
<dbReference type="Pfam" id="PF24494">
    <property type="entry name" value="DUF7587"/>
    <property type="match status" value="1"/>
</dbReference>
<feature type="region of interest" description="Disordered" evidence="1">
    <location>
        <begin position="149"/>
        <end position="258"/>
    </location>
</feature>
<accession>A0A443HQW9</accession>
<feature type="domain" description="DUF7587" evidence="2">
    <location>
        <begin position="317"/>
        <end position="457"/>
    </location>
</feature>
<protein>
    <recommendedName>
        <fullName evidence="2">DUF7587 domain-containing protein</fullName>
    </recommendedName>
</protein>
<name>A0A443HQW9_BYSSP</name>
<gene>
    <name evidence="3" type="ORF">C8Q69DRAFT_446113</name>
</gene>
<feature type="compositionally biased region" description="Basic and acidic residues" evidence="1">
    <location>
        <begin position="149"/>
        <end position="170"/>
    </location>
</feature>
<evidence type="ECO:0000256" key="1">
    <source>
        <dbReference type="SAM" id="MobiDB-lite"/>
    </source>
</evidence>
<organism evidence="3 4">
    <name type="scientific">Byssochlamys spectabilis</name>
    <name type="common">Paecilomyces variotii</name>
    <dbReference type="NCBI Taxonomy" id="264951"/>
    <lineage>
        <taxon>Eukaryota</taxon>
        <taxon>Fungi</taxon>
        <taxon>Dikarya</taxon>
        <taxon>Ascomycota</taxon>
        <taxon>Pezizomycotina</taxon>
        <taxon>Eurotiomycetes</taxon>
        <taxon>Eurotiomycetidae</taxon>
        <taxon>Eurotiales</taxon>
        <taxon>Thermoascaceae</taxon>
        <taxon>Paecilomyces</taxon>
    </lineage>
</organism>
<proteinExistence type="predicted"/>
<dbReference type="InterPro" id="IPR056009">
    <property type="entry name" value="DUF7587"/>
</dbReference>
<feature type="region of interest" description="Disordered" evidence="1">
    <location>
        <begin position="572"/>
        <end position="616"/>
    </location>
</feature>
<reference evidence="3 4" key="1">
    <citation type="journal article" date="2018" name="Front. Microbiol.">
        <title>Genomic and genetic insights into a cosmopolitan fungus, Paecilomyces variotii (Eurotiales).</title>
        <authorList>
            <person name="Urquhart A.S."/>
            <person name="Mondo S.J."/>
            <person name="Makela M.R."/>
            <person name="Hane J.K."/>
            <person name="Wiebenga A."/>
            <person name="He G."/>
            <person name="Mihaltcheva S."/>
            <person name="Pangilinan J."/>
            <person name="Lipzen A."/>
            <person name="Barry K."/>
            <person name="de Vries R.P."/>
            <person name="Grigoriev I.V."/>
            <person name="Idnurm A."/>
        </authorList>
    </citation>
    <scope>NUCLEOTIDE SEQUENCE [LARGE SCALE GENOMIC DNA]</scope>
    <source>
        <strain evidence="3 4">CBS 101075</strain>
    </source>
</reference>
<dbReference type="EMBL" id="RCNU01000008">
    <property type="protein sequence ID" value="RWQ94215.1"/>
    <property type="molecule type" value="Genomic_DNA"/>
</dbReference>
<feature type="compositionally biased region" description="Polar residues" evidence="1">
    <location>
        <begin position="189"/>
        <end position="206"/>
    </location>
</feature>
<feature type="compositionally biased region" description="Low complexity" evidence="1">
    <location>
        <begin position="177"/>
        <end position="188"/>
    </location>
</feature>
<dbReference type="RefSeq" id="XP_028483860.1">
    <property type="nucleotide sequence ID" value="XM_028629110.1"/>
</dbReference>
<feature type="compositionally biased region" description="Polar residues" evidence="1">
    <location>
        <begin position="218"/>
        <end position="231"/>
    </location>
</feature>
<feature type="region of interest" description="Disordered" evidence="1">
    <location>
        <begin position="16"/>
        <end position="46"/>
    </location>
</feature>
<keyword evidence="4" id="KW-1185">Reference proteome</keyword>
<dbReference type="VEuPathDB" id="FungiDB:C8Q69DRAFT_446113"/>
<dbReference type="GeneID" id="39598387"/>
<dbReference type="Proteomes" id="UP000283841">
    <property type="component" value="Unassembled WGS sequence"/>
</dbReference>
<feature type="region of interest" description="Disordered" evidence="1">
    <location>
        <begin position="702"/>
        <end position="730"/>
    </location>
</feature>